<accession>A0A1M5BHK1</accession>
<dbReference type="STRING" id="1346286.SAMN05444362_10672"/>
<evidence type="ECO:0000313" key="1">
    <source>
        <dbReference type="EMBL" id="SHF41935.1"/>
    </source>
</evidence>
<reference evidence="2" key="1">
    <citation type="submission" date="2016-11" db="EMBL/GenBank/DDBJ databases">
        <authorList>
            <person name="Varghese N."/>
            <person name="Submissions S."/>
        </authorList>
    </citation>
    <scope>NUCLEOTIDE SEQUENCE [LARGE SCALE GENOMIC DNA]</scope>
    <source>
        <strain evidence="2">DSM 27370</strain>
    </source>
</reference>
<dbReference type="AlphaFoldDB" id="A0A1M5BHK1"/>
<dbReference type="Proteomes" id="UP000184480">
    <property type="component" value="Unassembled WGS sequence"/>
</dbReference>
<proteinExistence type="predicted"/>
<organism evidence="1 2">
    <name type="scientific">Dysgonomonas macrotermitis</name>
    <dbReference type="NCBI Taxonomy" id="1346286"/>
    <lineage>
        <taxon>Bacteria</taxon>
        <taxon>Pseudomonadati</taxon>
        <taxon>Bacteroidota</taxon>
        <taxon>Bacteroidia</taxon>
        <taxon>Bacteroidales</taxon>
        <taxon>Dysgonomonadaceae</taxon>
        <taxon>Dysgonomonas</taxon>
    </lineage>
</organism>
<dbReference type="EMBL" id="FQUC01000006">
    <property type="protein sequence ID" value="SHF41935.1"/>
    <property type="molecule type" value="Genomic_DNA"/>
</dbReference>
<sequence length="37" mass="4228">MSESDKGVQKTSFLSYFIFESLTTIYLIDKTSSISFI</sequence>
<keyword evidence="2" id="KW-1185">Reference proteome</keyword>
<gene>
    <name evidence="1" type="ORF">SAMN05444362_10672</name>
</gene>
<name>A0A1M5BHK1_9BACT</name>
<evidence type="ECO:0000313" key="2">
    <source>
        <dbReference type="Proteomes" id="UP000184480"/>
    </source>
</evidence>
<protein>
    <submittedName>
        <fullName evidence="1">Uncharacterized protein</fullName>
    </submittedName>
</protein>